<dbReference type="Gene3D" id="3.30.870.10">
    <property type="entry name" value="Endonuclease Chain A"/>
    <property type="match status" value="1"/>
</dbReference>
<dbReference type="RefSeq" id="WP_006076700.1">
    <property type="nucleotide sequence ID" value="NZ_AOMD01000013.1"/>
</dbReference>
<protein>
    <submittedName>
        <fullName evidence="3">TrmB family transcriptional regulator</fullName>
    </submittedName>
</protein>
<organism evidence="3 4">
    <name type="scientific">Halococcus saccharolyticus DSM 5350</name>
    <dbReference type="NCBI Taxonomy" id="1227455"/>
    <lineage>
        <taxon>Archaea</taxon>
        <taxon>Methanobacteriati</taxon>
        <taxon>Methanobacteriota</taxon>
        <taxon>Stenosarchaea group</taxon>
        <taxon>Halobacteria</taxon>
        <taxon>Halobacteriales</taxon>
        <taxon>Halococcaceae</taxon>
        <taxon>Halococcus</taxon>
    </lineage>
</organism>
<proteinExistence type="predicted"/>
<keyword evidence="1" id="KW-0175">Coiled coil</keyword>
<evidence type="ECO:0000313" key="4">
    <source>
        <dbReference type="Proteomes" id="UP000011669"/>
    </source>
</evidence>
<evidence type="ECO:0000256" key="1">
    <source>
        <dbReference type="SAM" id="Coils"/>
    </source>
</evidence>
<evidence type="ECO:0000313" key="3">
    <source>
        <dbReference type="EMBL" id="EMA46523.1"/>
    </source>
</evidence>
<dbReference type="SUPFAM" id="SSF46785">
    <property type="entry name" value="Winged helix' DNA-binding domain"/>
    <property type="match status" value="1"/>
</dbReference>
<name>M0MMF3_9EURY</name>
<dbReference type="PANTHER" id="PTHR34293:SF1">
    <property type="entry name" value="HTH-TYPE TRANSCRIPTIONAL REGULATOR TRMBL2"/>
    <property type="match status" value="1"/>
</dbReference>
<feature type="coiled-coil region" evidence="1">
    <location>
        <begin position="74"/>
        <end position="105"/>
    </location>
</feature>
<dbReference type="InterPro" id="IPR036388">
    <property type="entry name" value="WH-like_DNA-bd_sf"/>
</dbReference>
<dbReference type="InterPro" id="IPR036390">
    <property type="entry name" value="WH_DNA-bd_sf"/>
</dbReference>
<keyword evidence="4" id="KW-1185">Reference proteome</keyword>
<dbReference type="EMBL" id="AOMD01000013">
    <property type="protein sequence ID" value="EMA46523.1"/>
    <property type="molecule type" value="Genomic_DNA"/>
</dbReference>
<dbReference type="PATRIC" id="fig|1227455.4.peg.856"/>
<sequence length="258" mass="28394">MTDHDDAVAALQRLGLSSYEAQVFIALQRVDSGTVRDVAQLTEVPRSQVYGAAEDLAERGLIDIQQSNPIQYRAVGIEEARTRLRERLEREEERAFEYIETARNERTAEAETQEDIWTVRGRDTIADRVKQLVAGADDRVVHGIRAPSMLDNGVLDALLAAADRGVDVTVLSANQTVRDRIADTGDVVVRAAPDAPEDQRSGRVLVVDADTLLLSVHGGRDLEDHEAAIWSAETGFAAVLVSMLDVWLDMHLEDGADR</sequence>
<dbReference type="InParanoid" id="M0MMF3"/>
<dbReference type="PANTHER" id="PTHR34293">
    <property type="entry name" value="HTH-TYPE TRANSCRIPTIONAL REGULATOR TRMBL2"/>
    <property type="match status" value="1"/>
</dbReference>
<dbReference type="SUPFAM" id="SSF56024">
    <property type="entry name" value="Phospholipase D/nuclease"/>
    <property type="match status" value="1"/>
</dbReference>
<dbReference type="AlphaFoldDB" id="M0MMF3"/>
<evidence type="ECO:0000259" key="2">
    <source>
        <dbReference type="Pfam" id="PF01978"/>
    </source>
</evidence>
<dbReference type="STRING" id="1227455.C449_04220"/>
<dbReference type="OrthoDB" id="30795at2157"/>
<accession>M0MMF3</accession>
<dbReference type="Proteomes" id="UP000011669">
    <property type="component" value="Unassembled WGS sequence"/>
</dbReference>
<dbReference type="InterPro" id="IPR002831">
    <property type="entry name" value="Tscrpt_reg_TrmB_N"/>
</dbReference>
<dbReference type="Pfam" id="PF01978">
    <property type="entry name" value="TrmB"/>
    <property type="match status" value="1"/>
</dbReference>
<gene>
    <name evidence="3" type="ORF">C449_04220</name>
</gene>
<feature type="domain" description="Transcription regulator TrmB N-terminal" evidence="2">
    <location>
        <begin position="11"/>
        <end position="76"/>
    </location>
</feature>
<comment type="caution">
    <text evidence="3">The sequence shown here is derived from an EMBL/GenBank/DDBJ whole genome shotgun (WGS) entry which is preliminary data.</text>
</comment>
<reference evidence="3 4" key="1">
    <citation type="journal article" date="2014" name="PLoS Genet.">
        <title>Phylogenetically driven sequencing of extremely halophilic archaea reveals strategies for static and dynamic osmo-response.</title>
        <authorList>
            <person name="Becker E.A."/>
            <person name="Seitzer P.M."/>
            <person name="Tritt A."/>
            <person name="Larsen D."/>
            <person name="Krusor M."/>
            <person name="Yao A.I."/>
            <person name="Wu D."/>
            <person name="Madern D."/>
            <person name="Eisen J.A."/>
            <person name="Darling A.E."/>
            <person name="Facciotti M.T."/>
        </authorList>
    </citation>
    <scope>NUCLEOTIDE SEQUENCE [LARGE SCALE GENOMIC DNA]</scope>
    <source>
        <strain evidence="3 4">DSM 5350</strain>
    </source>
</reference>
<dbReference type="InterPro" id="IPR051797">
    <property type="entry name" value="TrmB-like"/>
</dbReference>
<dbReference type="Gene3D" id="1.10.10.10">
    <property type="entry name" value="Winged helix-like DNA-binding domain superfamily/Winged helix DNA-binding domain"/>
    <property type="match status" value="1"/>
</dbReference>